<accession>A0A0J7XML5</accession>
<feature type="transmembrane region" description="Helical" evidence="1">
    <location>
        <begin position="20"/>
        <end position="42"/>
    </location>
</feature>
<evidence type="ECO:0000256" key="1">
    <source>
        <dbReference type="SAM" id="Phobius"/>
    </source>
</evidence>
<feature type="transmembrane region" description="Helical" evidence="1">
    <location>
        <begin position="62"/>
        <end position="80"/>
    </location>
</feature>
<reference evidence="2 3" key="1">
    <citation type="journal article" date="2015" name="G3 (Bethesda)">
        <title>Insights into Ongoing Evolution of the Hexachlorocyclohexane Catabolic Pathway from Comparative Genomics of Ten Sphingomonadaceae Strains.</title>
        <authorList>
            <person name="Pearce S.L."/>
            <person name="Oakeshott J.G."/>
            <person name="Pandey G."/>
        </authorList>
    </citation>
    <scope>NUCLEOTIDE SEQUENCE [LARGE SCALE GENOMIC DNA]</scope>
    <source>
        <strain evidence="2 3">LL02</strain>
    </source>
</reference>
<dbReference type="RefSeq" id="WP_059152640.1">
    <property type="nucleotide sequence ID" value="NZ_KQ130456.1"/>
</dbReference>
<keyword evidence="3" id="KW-1185">Reference proteome</keyword>
<comment type="caution">
    <text evidence="2">The sequence shown here is derived from an EMBL/GenBank/DDBJ whole genome shotgun (WGS) entry which is preliminary data.</text>
</comment>
<protein>
    <submittedName>
        <fullName evidence="2">Uncharacterized protein</fullName>
    </submittedName>
</protein>
<keyword evidence="1" id="KW-1133">Transmembrane helix</keyword>
<proteinExistence type="predicted"/>
<sequence>MHKSPFFRSKLASLRRGERWWPAEIALRALGLALLAGCWRLAITAQRMVTQPAPHPAGPADLAVCAGVVVLLCAGLMLGLEGPGLLRDVPLTDWFTHTRGSRS</sequence>
<keyword evidence="1" id="KW-0472">Membrane</keyword>
<organism evidence="2 3">
    <name type="scientific">Novosphingobium barchaimii LL02</name>
    <dbReference type="NCBI Taxonomy" id="1114963"/>
    <lineage>
        <taxon>Bacteria</taxon>
        <taxon>Pseudomonadati</taxon>
        <taxon>Pseudomonadota</taxon>
        <taxon>Alphaproteobacteria</taxon>
        <taxon>Sphingomonadales</taxon>
        <taxon>Sphingomonadaceae</taxon>
        <taxon>Novosphingobium</taxon>
    </lineage>
</organism>
<name>A0A0J7XML5_9SPHN</name>
<keyword evidence="1" id="KW-0812">Transmembrane</keyword>
<dbReference type="Proteomes" id="UP000052268">
    <property type="component" value="Unassembled WGS sequence"/>
</dbReference>
<gene>
    <name evidence="2" type="ORF">V474_23625</name>
</gene>
<evidence type="ECO:0000313" key="3">
    <source>
        <dbReference type="Proteomes" id="UP000052268"/>
    </source>
</evidence>
<dbReference type="EMBL" id="JACU01000008">
    <property type="protein sequence ID" value="KMS52927.1"/>
    <property type="molecule type" value="Genomic_DNA"/>
</dbReference>
<dbReference type="AlphaFoldDB" id="A0A0J7XML5"/>
<evidence type="ECO:0000313" key="2">
    <source>
        <dbReference type="EMBL" id="KMS52927.1"/>
    </source>
</evidence>
<dbReference type="PATRIC" id="fig|1114963.3.peg.3572"/>